<dbReference type="SUPFAM" id="SSF89392">
    <property type="entry name" value="Prokaryotic lipoproteins and lipoprotein localization factors"/>
    <property type="match status" value="1"/>
</dbReference>
<dbReference type="HOGENOM" id="CLU_1282669_0_0_4"/>
<organism evidence="2 3">
    <name type="scientific">Sutterella wadsworthensis HGA0223</name>
    <dbReference type="NCBI Taxonomy" id="1203554"/>
    <lineage>
        <taxon>Bacteria</taxon>
        <taxon>Pseudomonadati</taxon>
        <taxon>Pseudomonadota</taxon>
        <taxon>Betaproteobacteria</taxon>
        <taxon>Burkholderiales</taxon>
        <taxon>Sutterellaceae</taxon>
        <taxon>Sutterella</taxon>
    </lineage>
</organism>
<dbReference type="EMBL" id="ATCF01000020">
    <property type="protein sequence ID" value="EPD98841.1"/>
    <property type="molecule type" value="Genomic_DNA"/>
</dbReference>
<dbReference type="STRING" id="1203554.HMPREF1476_01416"/>
<comment type="caution">
    <text evidence="2">The sequence shown here is derived from an EMBL/GenBank/DDBJ whole genome shotgun (WGS) entry which is preliminary data.</text>
</comment>
<sequence length="215" mass="22594">MKAAAHFIRIASGAVIPAVLAIGLGGYVHAAKGADISPAAQTLQDGALSADVRALLAPLAAKRVEGTFEERRSVPGFPKPMLSRGHFTLEGESLVWQTQTPFASLMKVTPEGVFLEAAGEKQALTAAEIPAVGRICTLLTSVMGGRFDALSDLFAVSAAQSEGRVHISANPKSPELAQVVKHIQAEAGSYLEKLTMTGPQGDETVVLFYNVTVER</sequence>
<keyword evidence="3" id="KW-1185">Reference proteome</keyword>
<evidence type="ECO:0008006" key="4">
    <source>
        <dbReference type="Google" id="ProtNLM"/>
    </source>
</evidence>
<dbReference type="RefSeq" id="WP_016474632.1">
    <property type="nucleotide sequence ID" value="NZ_KE150480.1"/>
</dbReference>
<dbReference type="PATRIC" id="fig|1203554.3.peg.1480"/>
<dbReference type="Gene3D" id="2.50.20.10">
    <property type="entry name" value="Lipoprotein localisation LolA/LolB/LppX"/>
    <property type="match status" value="1"/>
</dbReference>
<evidence type="ECO:0000256" key="1">
    <source>
        <dbReference type="ARBA" id="ARBA00022729"/>
    </source>
</evidence>
<reference evidence="2 3" key="1">
    <citation type="submission" date="2013-04" db="EMBL/GenBank/DDBJ databases">
        <title>The Genome Sequence of Sutterella wadsworthensis HGA0223.</title>
        <authorList>
            <consortium name="The Broad Institute Genomics Platform"/>
            <person name="Earl A."/>
            <person name="Ward D."/>
            <person name="Feldgarden M."/>
            <person name="Gevers D."/>
            <person name="Schmidt T.M."/>
            <person name="Dover J."/>
            <person name="Dai D."/>
            <person name="Walker B."/>
            <person name="Young S."/>
            <person name="Zeng Q."/>
            <person name="Gargeya S."/>
            <person name="Fitzgerald M."/>
            <person name="Haas B."/>
            <person name="Abouelleil A."/>
            <person name="Allen A.W."/>
            <person name="Alvarado L."/>
            <person name="Arachchi H.M."/>
            <person name="Berlin A.M."/>
            <person name="Chapman S.B."/>
            <person name="Gainer-Dewar J."/>
            <person name="Goldberg J."/>
            <person name="Griggs A."/>
            <person name="Gujja S."/>
            <person name="Hansen M."/>
            <person name="Howarth C."/>
            <person name="Imamovic A."/>
            <person name="Ireland A."/>
            <person name="Larimer J."/>
            <person name="McCowan C."/>
            <person name="Murphy C."/>
            <person name="Pearson M."/>
            <person name="Poon T.W."/>
            <person name="Priest M."/>
            <person name="Roberts A."/>
            <person name="Saif S."/>
            <person name="Shea T."/>
            <person name="Sisk P."/>
            <person name="Sykes S."/>
            <person name="Wortman J."/>
            <person name="Nusbaum C."/>
            <person name="Birren B."/>
        </authorList>
    </citation>
    <scope>NUCLEOTIDE SEQUENCE [LARGE SCALE GENOMIC DNA]</scope>
    <source>
        <strain evidence="2 3">HGA0223</strain>
    </source>
</reference>
<dbReference type="Proteomes" id="UP000014400">
    <property type="component" value="Unassembled WGS sequence"/>
</dbReference>
<accession>S3BEH8</accession>
<keyword evidence="1" id="KW-0732">Signal</keyword>
<name>S3BEH8_9BURK</name>
<dbReference type="AlphaFoldDB" id="S3BEH8"/>
<proteinExistence type="predicted"/>
<dbReference type="InterPro" id="IPR029046">
    <property type="entry name" value="LolA/LolB/LppX"/>
</dbReference>
<evidence type="ECO:0000313" key="2">
    <source>
        <dbReference type="EMBL" id="EPD98841.1"/>
    </source>
</evidence>
<evidence type="ECO:0000313" key="3">
    <source>
        <dbReference type="Proteomes" id="UP000014400"/>
    </source>
</evidence>
<protein>
    <recommendedName>
        <fullName evidence="4">Outer membrane lipoprotein carrier protein LolA</fullName>
    </recommendedName>
</protein>
<dbReference type="eggNOG" id="COG2834">
    <property type="taxonomic scope" value="Bacteria"/>
</dbReference>
<gene>
    <name evidence="2" type="ORF">HMPREF1476_01416</name>
</gene>